<protein>
    <submittedName>
        <fullName evidence="2">Uncharacterized protein</fullName>
    </submittedName>
</protein>
<feature type="region of interest" description="Disordered" evidence="1">
    <location>
        <begin position="41"/>
        <end position="73"/>
    </location>
</feature>
<evidence type="ECO:0000313" key="3">
    <source>
        <dbReference type="Proteomes" id="UP000327013"/>
    </source>
</evidence>
<organism evidence="2 3">
    <name type="scientific">Carpinus fangiana</name>
    <dbReference type="NCBI Taxonomy" id="176857"/>
    <lineage>
        <taxon>Eukaryota</taxon>
        <taxon>Viridiplantae</taxon>
        <taxon>Streptophyta</taxon>
        <taxon>Embryophyta</taxon>
        <taxon>Tracheophyta</taxon>
        <taxon>Spermatophyta</taxon>
        <taxon>Magnoliopsida</taxon>
        <taxon>eudicotyledons</taxon>
        <taxon>Gunneridae</taxon>
        <taxon>Pentapetalae</taxon>
        <taxon>rosids</taxon>
        <taxon>fabids</taxon>
        <taxon>Fagales</taxon>
        <taxon>Betulaceae</taxon>
        <taxon>Carpinus</taxon>
    </lineage>
</organism>
<accession>A0A660KT15</accession>
<feature type="compositionally biased region" description="Polar residues" evidence="1">
    <location>
        <begin position="51"/>
        <end position="73"/>
    </location>
</feature>
<dbReference type="AlphaFoldDB" id="A0A660KT15"/>
<feature type="region of interest" description="Disordered" evidence="1">
    <location>
        <begin position="1"/>
        <end position="23"/>
    </location>
</feature>
<reference evidence="2 3" key="1">
    <citation type="submission" date="2019-06" db="EMBL/GenBank/DDBJ databases">
        <title>A chromosomal-level reference genome of Carpinus fangiana (Coryloideae, Betulaceae).</title>
        <authorList>
            <person name="Yang X."/>
            <person name="Wang Z."/>
            <person name="Zhang L."/>
            <person name="Hao G."/>
            <person name="Liu J."/>
            <person name="Yang Y."/>
        </authorList>
    </citation>
    <scope>NUCLEOTIDE SEQUENCE [LARGE SCALE GENOMIC DNA]</scope>
    <source>
        <strain evidence="2">Cfa_2016G</strain>
        <tissue evidence="2">Leaf</tissue>
    </source>
</reference>
<name>A0A660KT15_9ROSI</name>
<sequence>MDAYFTESESMKPHARSLPPRRGQIKRKMLRVIAAGIVAGLGGKKTGIGGSLNSDSTTPATSPSGYNSDASSS</sequence>
<proteinExistence type="predicted"/>
<evidence type="ECO:0000256" key="1">
    <source>
        <dbReference type="SAM" id="MobiDB-lite"/>
    </source>
</evidence>
<gene>
    <name evidence="2" type="ORF">FH972_011393</name>
</gene>
<dbReference type="OrthoDB" id="1033413at2759"/>
<dbReference type="Proteomes" id="UP000327013">
    <property type="component" value="Chromosome 4"/>
</dbReference>
<keyword evidence="3" id="KW-1185">Reference proteome</keyword>
<feature type="compositionally biased region" description="Gly residues" evidence="1">
    <location>
        <begin position="41"/>
        <end position="50"/>
    </location>
</feature>
<evidence type="ECO:0000313" key="2">
    <source>
        <dbReference type="EMBL" id="KAE8038931.1"/>
    </source>
</evidence>
<dbReference type="EMBL" id="CM017324">
    <property type="protein sequence ID" value="KAE8038931.1"/>
    <property type="molecule type" value="Genomic_DNA"/>
</dbReference>